<gene>
    <name evidence="1" type="ORF">PGT21_024686</name>
    <name evidence="2" type="ORF">PGTUg99_024435</name>
</gene>
<organism evidence="2 4">
    <name type="scientific">Puccinia graminis f. sp. tritici</name>
    <dbReference type="NCBI Taxonomy" id="56615"/>
    <lineage>
        <taxon>Eukaryota</taxon>
        <taxon>Fungi</taxon>
        <taxon>Dikarya</taxon>
        <taxon>Basidiomycota</taxon>
        <taxon>Pucciniomycotina</taxon>
        <taxon>Pucciniomycetes</taxon>
        <taxon>Pucciniales</taxon>
        <taxon>Pucciniaceae</taxon>
        <taxon>Puccinia</taxon>
    </lineage>
</organism>
<dbReference type="Proteomes" id="UP000325313">
    <property type="component" value="Unassembled WGS sequence"/>
</dbReference>
<sequence>MTGGGVRRASALHDEVSELIGKKITRPATIILKLSITSQEPFSKIYRNHSSFVQARPS</sequence>
<dbReference type="EMBL" id="VSWC01000040">
    <property type="protein sequence ID" value="KAA1105951.1"/>
    <property type="molecule type" value="Genomic_DNA"/>
</dbReference>
<comment type="caution">
    <text evidence="2">The sequence shown here is derived from an EMBL/GenBank/DDBJ whole genome shotgun (WGS) entry which is preliminary data.</text>
</comment>
<dbReference type="AlphaFoldDB" id="A0A5B0R6H0"/>
<evidence type="ECO:0000313" key="2">
    <source>
        <dbReference type="EMBL" id="KAA1120978.1"/>
    </source>
</evidence>
<reference evidence="3 4" key="1">
    <citation type="submission" date="2019-05" db="EMBL/GenBank/DDBJ databases">
        <title>Emergence of the Ug99 lineage of the wheat stem rust pathogen through somatic hybridization.</title>
        <authorList>
            <person name="Li F."/>
            <person name="Upadhyaya N.M."/>
            <person name="Sperschneider J."/>
            <person name="Matny O."/>
            <person name="Nguyen-Phuc H."/>
            <person name="Mago R."/>
            <person name="Raley C."/>
            <person name="Miller M.E."/>
            <person name="Silverstein K.A.T."/>
            <person name="Henningsen E."/>
            <person name="Hirsch C.D."/>
            <person name="Visser B."/>
            <person name="Pretorius Z.A."/>
            <person name="Steffenson B.J."/>
            <person name="Schwessinger B."/>
            <person name="Dodds P.N."/>
            <person name="Figueroa M."/>
        </authorList>
    </citation>
    <scope>NUCLEOTIDE SEQUENCE [LARGE SCALE GENOMIC DNA]</scope>
    <source>
        <strain evidence="1">21-0</strain>
        <strain evidence="2 4">Ug99</strain>
    </source>
</reference>
<dbReference type="Proteomes" id="UP000324748">
    <property type="component" value="Unassembled WGS sequence"/>
</dbReference>
<dbReference type="EMBL" id="VDEP01000240">
    <property type="protein sequence ID" value="KAA1120978.1"/>
    <property type="molecule type" value="Genomic_DNA"/>
</dbReference>
<protein>
    <submittedName>
        <fullName evidence="2">Uncharacterized protein</fullName>
    </submittedName>
</protein>
<keyword evidence="3" id="KW-1185">Reference proteome</keyword>
<evidence type="ECO:0000313" key="3">
    <source>
        <dbReference type="Proteomes" id="UP000324748"/>
    </source>
</evidence>
<accession>A0A5B0R6H0</accession>
<evidence type="ECO:0000313" key="1">
    <source>
        <dbReference type="EMBL" id="KAA1105951.1"/>
    </source>
</evidence>
<evidence type="ECO:0000313" key="4">
    <source>
        <dbReference type="Proteomes" id="UP000325313"/>
    </source>
</evidence>
<proteinExistence type="predicted"/>
<name>A0A5B0R6H0_PUCGR</name>